<dbReference type="CDD" id="cd00056">
    <property type="entry name" value="ENDO3c"/>
    <property type="match status" value="1"/>
</dbReference>
<keyword evidence="3" id="KW-0227">DNA damage</keyword>
<dbReference type="SUPFAM" id="SSF48150">
    <property type="entry name" value="DNA-glycosylase"/>
    <property type="match status" value="1"/>
</dbReference>
<name>A0ABV6V293_9ACTN</name>
<comment type="caution">
    <text evidence="6">The sequence shown here is derived from an EMBL/GenBank/DDBJ whole genome shotgun (WGS) entry which is preliminary data.</text>
</comment>
<feature type="domain" description="HhH-GPD" evidence="5">
    <location>
        <begin position="148"/>
        <end position="303"/>
    </location>
</feature>
<accession>A0ABV6V293</accession>
<dbReference type="InterPro" id="IPR011257">
    <property type="entry name" value="DNA_glycosylase"/>
</dbReference>
<proteinExistence type="predicted"/>
<organism evidence="6 7">
    <name type="scientific">Streptacidiphilus alkalitolerans</name>
    <dbReference type="NCBI Taxonomy" id="3342712"/>
    <lineage>
        <taxon>Bacteria</taxon>
        <taxon>Bacillati</taxon>
        <taxon>Actinomycetota</taxon>
        <taxon>Actinomycetes</taxon>
        <taxon>Kitasatosporales</taxon>
        <taxon>Streptomycetaceae</taxon>
        <taxon>Streptacidiphilus</taxon>
    </lineage>
</organism>
<evidence type="ECO:0000313" key="7">
    <source>
        <dbReference type="Proteomes" id="UP001592582"/>
    </source>
</evidence>
<evidence type="ECO:0000256" key="3">
    <source>
        <dbReference type="ARBA" id="ARBA00022763"/>
    </source>
</evidence>
<dbReference type="EC" id="3.2.2.21" evidence="2"/>
<keyword evidence="4" id="KW-0234">DNA repair</keyword>
<dbReference type="PANTHER" id="PTHR43003:SF5">
    <property type="entry name" value="DNA-3-METHYLADENINE GLYCOSYLASE"/>
    <property type="match status" value="1"/>
</dbReference>
<evidence type="ECO:0000256" key="1">
    <source>
        <dbReference type="ARBA" id="ARBA00000086"/>
    </source>
</evidence>
<dbReference type="InterPro" id="IPR051912">
    <property type="entry name" value="Alkylbase_DNA_Glycosylase/TA"/>
</dbReference>
<evidence type="ECO:0000256" key="4">
    <source>
        <dbReference type="ARBA" id="ARBA00023204"/>
    </source>
</evidence>
<keyword evidence="7" id="KW-1185">Reference proteome</keyword>
<dbReference type="RefSeq" id="WP_380501112.1">
    <property type="nucleotide sequence ID" value="NZ_JBHEZX010000001.1"/>
</dbReference>
<evidence type="ECO:0000259" key="5">
    <source>
        <dbReference type="SMART" id="SM00478"/>
    </source>
</evidence>
<dbReference type="Proteomes" id="UP001592582">
    <property type="component" value="Unassembled WGS sequence"/>
</dbReference>
<dbReference type="SMART" id="SM00478">
    <property type="entry name" value="ENDO3c"/>
    <property type="match status" value="1"/>
</dbReference>
<evidence type="ECO:0000313" key="6">
    <source>
        <dbReference type="EMBL" id="MFC1407836.1"/>
    </source>
</evidence>
<comment type="catalytic activity">
    <reaction evidence="1">
        <text>Hydrolysis of alkylated DNA, releasing 3-methyladenine, 3-methylguanine, 7-methylguanine and 7-methyladenine.</text>
        <dbReference type="EC" id="3.2.2.21"/>
    </reaction>
</comment>
<reference evidence="6 7" key="1">
    <citation type="submission" date="2024-09" db="EMBL/GenBank/DDBJ databases">
        <authorList>
            <person name="Lee S.D."/>
        </authorList>
    </citation>
    <scope>NUCLEOTIDE SEQUENCE [LARGE SCALE GENOMIC DNA]</scope>
    <source>
        <strain evidence="6 7">N1-1</strain>
    </source>
</reference>
<dbReference type="Gene3D" id="1.10.340.30">
    <property type="entry name" value="Hypothetical protein, domain 2"/>
    <property type="match status" value="1"/>
</dbReference>
<dbReference type="PANTHER" id="PTHR43003">
    <property type="entry name" value="DNA-3-METHYLADENINE GLYCOSYLASE"/>
    <property type="match status" value="1"/>
</dbReference>
<evidence type="ECO:0000256" key="2">
    <source>
        <dbReference type="ARBA" id="ARBA00012000"/>
    </source>
</evidence>
<protein>
    <recommendedName>
        <fullName evidence="2">DNA-3-methyladenine glycosylase II</fullName>
        <ecNumber evidence="2">3.2.2.21</ecNumber>
    </recommendedName>
</protein>
<sequence>MSSNDTAVQHRSSVTLRLPARQPFDFGASLAFIGSFPAMTGQQGTARAELTLALRENSTTLAARLTAAAEGTDTGLDCELTADGPVDSRTATAAADRLSFYLGLDDDLAPLHAAAQHDPAFRRVADRLRGYHQVKFPSPFELLCWAILCQRIPMPVARTMKQSLVEAVGNRIELDGRVLWAFPDAEQLAALDEDELTALIGNRRKAGFLHGSILRWLDLDEDFLRRGDYDAVRERILELPGIGPWSASFLLIRGLGRMEHIAYDRELSRAAARAYGHPVDEPEFRRLATTYGELQGYWAHYLRVAG</sequence>
<dbReference type="EMBL" id="JBHEZX010000001">
    <property type="protein sequence ID" value="MFC1407836.1"/>
    <property type="molecule type" value="Genomic_DNA"/>
</dbReference>
<dbReference type="InterPro" id="IPR003265">
    <property type="entry name" value="HhH-GPD_domain"/>
</dbReference>
<gene>
    <name evidence="6" type="ORF">ACEZDG_00920</name>
</gene>